<proteinExistence type="predicted"/>
<dbReference type="EMBL" id="RCMK01000226">
    <property type="protein sequence ID" value="KAG2942664.1"/>
    <property type="molecule type" value="Genomic_DNA"/>
</dbReference>
<sequence length="54" mass="6035">MRTRERSLPILRGEAQADAKLLTRATVRETNEENEPHVDGVVHFVYGATGDLDV</sequence>
<gene>
    <name evidence="1" type="ORF">PC117_g9713</name>
</gene>
<accession>A0A8T1LCB7</accession>
<reference evidence="1" key="1">
    <citation type="submission" date="2018-10" db="EMBL/GenBank/DDBJ databases">
        <title>Effector identification in a new, highly contiguous assembly of the strawberry crown rot pathogen Phytophthora cactorum.</title>
        <authorList>
            <person name="Armitage A.D."/>
            <person name="Nellist C.F."/>
            <person name="Bates H."/>
            <person name="Vickerstaff R.J."/>
            <person name="Harrison R.J."/>
        </authorList>
    </citation>
    <scope>NUCLEOTIDE SEQUENCE</scope>
    <source>
        <strain evidence="1">4040</strain>
    </source>
</reference>
<evidence type="ECO:0000313" key="2">
    <source>
        <dbReference type="Proteomes" id="UP000736787"/>
    </source>
</evidence>
<dbReference type="Proteomes" id="UP000736787">
    <property type="component" value="Unassembled WGS sequence"/>
</dbReference>
<evidence type="ECO:0000313" key="1">
    <source>
        <dbReference type="EMBL" id="KAG2942664.1"/>
    </source>
</evidence>
<organism evidence="1 2">
    <name type="scientific">Phytophthora cactorum</name>
    <dbReference type="NCBI Taxonomy" id="29920"/>
    <lineage>
        <taxon>Eukaryota</taxon>
        <taxon>Sar</taxon>
        <taxon>Stramenopiles</taxon>
        <taxon>Oomycota</taxon>
        <taxon>Peronosporomycetes</taxon>
        <taxon>Peronosporales</taxon>
        <taxon>Peronosporaceae</taxon>
        <taxon>Phytophthora</taxon>
    </lineage>
</organism>
<protein>
    <submittedName>
        <fullName evidence="1">Uncharacterized protein</fullName>
    </submittedName>
</protein>
<comment type="caution">
    <text evidence="1">The sequence shown here is derived from an EMBL/GenBank/DDBJ whole genome shotgun (WGS) entry which is preliminary data.</text>
</comment>
<name>A0A8T1LCB7_9STRA</name>
<dbReference type="AlphaFoldDB" id="A0A8T1LCB7"/>